<gene>
    <name evidence="1" type="ORF">J3D65DRAFT_606601</name>
</gene>
<comment type="caution">
    <text evidence="1">The sequence shown here is derived from an EMBL/GenBank/DDBJ whole genome shotgun (WGS) entry which is preliminary data.</text>
</comment>
<protein>
    <recommendedName>
        <fullName evidence="3">DUF4259 domain-containing protein</fullName>
    </recommendedName>
</protein>
<evidence type="ECO:0000313" key="2">
    <source>
        <dbReference type="Proteomes" id="UP001360953"/>
    </source>
</evidence>
<dbReference type="EMBL" id="JBBPEH010000012">
    <property type="protein sequence ID" value="KAK7531513.1"/>
    <property type="molecule type" value="Genomic_DNA"/>
</dbReference>
<proteinExistence type="predicted"/>
<evidence type="ECO:0000313" key="1">
    <source>
        <dbReference type="EMBL" id="KAK7531513.1"/>
    </source>
</evidence>
<dbReference type="Proteomes" id="UP001360953">
    <property type="component" value="Unassembled WGS sequence"/>
</dbReference>
<name>A0ABR1LA62_9PEZI</name>
<dbReference type="RefSeq" id="XP_066651337.1">
    <property type="nucleotide sequence ID" value="XM_066798451.1"/>
</dbReference>
<organism evidence="1 2">
    <name type="scientific">Phyllosticta citribraziliensis</name>
    <dbReference type="NCBI Taxonomy" id="989973"/>
    <lineage>
        <taxon>Eukaryota</taxon>
        <taxon>Fungi</taxon>
        <taxon>Dikarya</taxon>
        <taxon>Ascomycota</taxon>
        <taxon>Pezizomycotina</taxon>
        <taxon>Dothideomycetes</taxon>
        <taxon>Dothideomycetes incertae sedis</taxon>
        <taxon>Botryosphaeriales</taxon>
        <taxon>Phyllostictaceae</taxon>
        <taxon>Phyllosticta</taxon>
    </lineage>
</organism>
<accession>A0ABR1LA62</accession>
<keyword evidence="2" id="KW-1185">Reference proteome</keyword>
<evidence type="ECO:0008006" key="3">
    <source>
        <dbReference type="Google" id="ProtNLM"/>
    </source>
</evidence>
<reference evidence="1 2" key="1">
    <citation type="submission" date="2024-04" db="EMBL/GenBank/DDBJ databases">
        <title>Phyllosticta paracitricarpa is synonymous to the EU quarantine fungus P. citricarpa based on phylogenomic analyses.</title>
        <authorList>
            <consortium name="Lawrence Berkeley National Laboratory"/>
            <person name="Van ingen-buijs V.A."/>
            <person name="Van westerhoven A.C."/>
            <person name="Haridas S."/>
            <person name="Skiadas P."/>
            <person name="Martin F."/>
            <person name="Groenewald J.Z."/>
            <person name="Crous P.W."/>
            <person name="Seidl M.F."/>
        </authorList>
    </citation>
    <scope>NUCLEOTIDE SEQUENCE [LARGE SCALE GENOMIC DNA]</scope>
    <source>
        <strain evidence="1 2">CPC 17464</strain>
    </source>
</reference>
<dbReference type="GeneID" id="92031357"/>
<sequence length="176" mass="19533">MGFWGTGVFQSDRDLDFLDNLAAALKVDNLYYPEKPDEVRAQLNDGRLQAEFEKLREAERTKTKTVHFEGIKTAIVLLGAAAMELGANLGEEHKAYMSIALRTHLLGMYDQAKRDILKGLEDYQNGKPREVAGKGLDETMCNPPPNLKPNSMGFIGMNVPDPSFFGGLETILGEKK</sequence>